<dbReference type="SUPFAM" id="SSF47473">
    <property type="entry name" value="EF-hand"/>
    <property type="match status" value="1"/>
</dbReference>
<dbReference type="Proteomes" id="UP000253472">
    <property type="component" value="Unassembled WGS sequence"/>
</dbReference>
<evidence type="ECO:0000259" key="2">
    <source>
        <dbReference type="PROSITE" id="PS50031"/>
    </source>
</evidence>
<dbReference type="GO" id="GO:0005737">
    <property type="term" value="C:cytoplasm"/>
    <property type="evidence" value="ECO:0007669"/>
    <property type="project" value="TreeGrafter"/>
</dbReference>
<dbReference type="PROSITE" id="PS50031">
    <property type="entry name" value="EH"/>
    <property type="match status" value="1"/>
</dbReference>
<dbReference type="EMBL" id="QLNQ01000028">
    <property type="protein sequence ID" value="RCK57296.1"/>
    <property type="molecule type" value="Genomic_DNA"/>
</dbReference>
<feature type="region of interest" description="Disordered" evidence="1">
    <location>
        <begin position="327"/>
        <end position="356"/>
    </location>
</feature>
<feature type="compositionally biased region" description="Acidic residues" evidence="1">
    <location>
        <begin position="254"/>
        <end position="265"/>
    </location>
</feature>
<evidence type="ECO:0000313" key="4">
    <source>
        <dbReference type="EMBL" id="RCK57296.1"/>
    </source>
</evidence>
<organism evidence="4 5">
    <name type="scientific">Candida viswanathii</name>
    <dbReference type="NCBI Taxonomy" id="5486"/>
    <lineage>
        <taxon>Eukaryota</taxon>
        <taxon>Fungi</taxon>
        <taxon>Dikarya</taxon>
        <taxon>Ascomycota</taxon>
        <taxon>Saccharomycotina</taxon>
        <taxon>Pichiomycetes</taxon>
        <taxon>Debaryomycetaceae</taxon>
        <taxon>Candida/Lodderomyces clade</taxon>
        <taxon>Candida</taxon>
    </lineage>
</organism>
<evidence type="ECO:0000313" key="5">
    <source>
        <dbReference type="Proteomes" id="UP000253472"/>
    </source>
</evidence>
<feature type="domain" description="EH" evidence="2">
    <location>
        <begin position="487"/>
        <end position="538"/>
    </location>
</feature>
<dbReference type="Gene3D" id="1.10.238.10">
    <property type="entry name" value="EF-hand"/>
    <property type="match status" value="1"/>
</dbReference>
<comment type="caution">
    <text evidence="4">The sequence shown here is derived from an EMBL/GenBank/DDBJ whole genome shotgun (WGS) entry which is preliminary data.</text>
</comment>
<evidence type="ECO:0000259" key="3">
    <source>
        <dbReference type="PROSITE" id="PS50222"/>
    </source>
</evidence>
<proteinExistence type="predicted"/>
<dbReference type="GO" id="GO:0006897">
    <property type="term" value="P:endocytosis"/>
    <property type="evidence" value="ECO:0007669"/>
    <property type="project" value="UniProtKB-ARBA"/>
</dbReference>
<dbReference type="PANTHER" id="PTHR11216:SF174">
    <property type="entry name" value="GH06923P"/>
    <property type="match status" value="1"/>
</dbReference>
<evidence type="ECO:0000256" key="1">
    <source>
        <dbReference type="SAM" id="MobiDB-lite"/>
    </source>
</evidence>
<protein>
    <submittedName>
        <fullName evidence="4">Increased rDNA silencing protein 4</fullName>
    </submittedName>
</protein>
<feature type="region of interest" description="Disordered" evidence="1">
    <location>
        <begin position="17"/>
        <end position="36"/>
    </location>
</feature>
<dbReference type="SMART" id="SM00027">
    <property type="entry name" value="EH"/>
    <property type="match status" value="1"/>
</dbReference>
<feature type="region of interest" description="Disordered" evidence="1">
    <location>
        <begin position="44"/>
        <end position="68"/>
    </location>
</feature>
<dbReference type="InterPro" id="IPR011992">
    <property type="entry name" value="EF-hand-dom_pair"/>
</dbReference>
<reference evidence="4 5" key="1">
    <citation type="submission" date="2018-06" db="EMBL/GenBank/DDBJ databases">
        <title>Whole genome sequencing of Candida tropicalis (genome annotated by CSBL at Korea University).</title>
        <authorList>
            <person name="Ahn J."/>
        </authorList>
    </citation>
    <scope>NUCLEOTIDE SEQUENCE [LARGE SCALE GENOMIC DNA]</scope>
    <source>
        <strain evidence="4 5">ATCC 20962</strain>
    </source>
</reference>
<feature type="compositionally biased region" description="Basic and acidic residues" evidence="1">
    <location>
        <begin position="266"/>
        <end position="276"/>
    </location>
</feature>
<name>A0A367XUJ8_9ASCO</name>
<feature type="compositionally biased region" description="Basic and acidic residues" evidence="1">
    <location>
        <begin position="20"/>
        <end position="32"/>
    </location>
</feature>
<dbReference type="PROSITE" id="PS50222">
    <property type="entry name" value="EF_HAND_2"/>
    <property type="match status" value="1"/>
</dbReference>
<dbReference type="InterPro" id="IPR000261">
    <property type="entry name" value="EH_dom"/>
</dbReference>
<dbReference type="OrthoDB" id="10045710at2759"/>
<gene>
    <name evidence="4" type="primary">IRS4</name>
    <name evidence="4" type="ORF">Cantr_06496</name>
</gene>
<dbReference type="STRING" id="5486.A0A367XUJ8"/>
<dbReference type="PANTHER" id="PTHR11216">
    <property type="entry name" value="EH DOMAIN"/>
    <property type="match status" value="1"/>
</dbReference>
<feature type="region of interest" description="Disordered" evidence="1">
    <location>
        <begin position="220"/>
        <end position="308"/>
    </location>
</feature>
<dbReference type="AlphaFoldDB" id="A0A367XUJ8"/>
<dbReference type="GO" id="GO:0005509">
    <property type="term" value="F:calcium ion binding"/>
    <property type="evidence" value="ECO:0007669"/>
    <property type="project" value="InterPro"/>
</dbReference>
<dbReference type="CDD" id="cd00052">
    <property type="entry name" value="EH"/>
    <property type="match status" value="1"/>
</dbReference>
<feature type="compositionally biased region" description="Low complexity" evidence="1">
    <location>
        <begin position="327"/>
        <end position="341"/>
    </location>
</feature>
<dbReference type="GO" id="GO:0005886">
    <property type="term" value="C:plasma membrane"/>
    <property type="evidence" value="ECO:0007669"/>
    <property type="project" value="TreeGrafter"/>
</dbReference>
<sequence length="561" mass="62915">MSNNTAANAAALAAFNAIGKKKDDSPDTKKPLGLDNTATYSISSAYSSKPTKPIRNPVPIKPTSKPNNKFAQLKKVDTSPHGYKTTIDLVSINININKTTERAKAIPNNALSKRISTDYSPQEMLKNLRQSINAKSKTSPVLQPSERGQLMLTEMRDRLDNTRKIASTSMGNLAPSPGLELSRSHTSTNNYFYRDDDDSDESFTSFDSHYHGRELPHGISIDITKHDDDDDDDDEGENDIDNTLDFVEGKLEYDGEEDEEEDEDDAAKQQDVKSNTDKLSISSRLKRKPPPGEEDGSSGSYSLNPGDLYSLTDQELHEMLESPQVAPVVSDLSDSSQSVVDSEVEEPPSNVPLRSSTPLIGQQQTVQFRSTMRKANKRKDKKFMFDELKPWKNHSELNYLTDQEKKRYEGVWVSNRGNYMKNVMIKLNGVNYDAQKEEPHPTPAEEGHSKTAAKLSSIPVGDNHNTLHNLDSAEIEQLMCGSVVKRIWKRSRLPNDILEQIWNLVDFRRDGTLNKNEFIVGMWLVDQCLYGRKLPKQVDKAVWDSLGGIGVNVNINVKKKK</sequence>
<dbReference type="Pfam" id="PF12763">
    <property type="entry name" value="EH"/>
    <property type="match status" value="1"/>
</dbReference>
<accession>A0A367XUJ8</accession>
<feature type="domain" description="EF-hand" evidence="3">
    <location>
        <begin position="493"/>
        <end position="528"/>
    </location>
</feature>
<keyword evidence="5" id="KW-1185">Reference proteome</keyword>
<dbReference type="InterPro" id="IPR002048">
    <property type="entry name" value="EF_hand_dom"/>
</dbReference>
<feature type="compositionally biased region" description="Acidic residues" evidence="1">
    <location>
        <begin position="228"/>
        <end position="242"/>
    </location>
</feature>